<protein>
    <submittedName>
        <fullName evidence="1">Uncharacterized protein</fullName>
    </submittedName>
</protein>
<accession>A0ABM7PTY3</accession>
<reference evidence="1 2" key="1">
    <citation type="journal article" date="2021" name="J. Biosci. Bioeng.">
        <title>Identification and characterization of a chc gene cluster responsible for the aromatization pathway of cyclohexanecarboxylate degradation in Sinomonas cyclohexanicum ATCC 51369.</title>
        <authorList>
            <person name="Yamamoto T."/>
            <person name="Hasegawa Y."/>
            <person name="Lau P.C.K."/>
            <person name="Iwaki H."/>
        </authorList>
    </citation>
    <scope>NUCLEOTIDE SEQUENCE [LARGE SCALE GENOMIC DNA]</scope>
    <source>
        <strain evidence="1 2">ATCC 51369</strain>
    </source>
</reference>
<dbReference type="RefSeq" id="WP_229232351.1">
    <property type="nucleotide sequence ID" value="NZ_AP024525.1"/>
</dbReference>
<proteinExistence type="predicted"/>
<gene>
    <name evidence="1" type="ORF">SCMU_14690</name>
</gene>
<organism evidence="1 2">
    <name type="scientific">Sinomonas cyclohexanicum</name>
    <name type="common">Corynebacterium cyclohexanicum</name>
    <dbReference type="NCBI Taxonomy" id="322009"/>
    <lineage>
        <taxon>Bacteria</taxon>
        <taxon>Bacillati</taxon>
        <taxon>Actinomycetota</taxon>
        <taxon>Actinomycetes</taxon>
        <taxon>Micrococcales</taxon>
        <taxon>Micrococcaceae</taxon>
        <taxon>Sinomonas</taxon>
    </lineage>
</organism>
<evidence type="ECO:0000313" key="1">
    <source>
        <dbReference type="EMBL" id="BCT75627.1"/>
    </source>
</evidence>
<evidence type="ECO:0000313" key="2">
    <source>
        <dbReference type="Proteomes" id="UP001319861"/>
    </source>
</evidence>
<sequence>MSVDLFEAPLAGAVAVPACEAAGHGEDPTRHDTGPARWYVRNLHPCWGRAGDLIAVCQSTAVWMREHREDVGRCPVCGEVRALEDWAYVAKGITE</sequence>
<dbReference type="EMBL" id="AP024525">
    <property type="protein sequence ID" value="BCT75627.1"/>
    <property type="molecule type" value="Genomic_DNA"/>
</dbReference>
<dbReference type="Proteomes" id="UP001319861">
    <property type="component" value="Chromosome"/>
</dbReference>
<keyword evidence="2" id="KW-1185">Reference proteome</keyword>
<name>A0ABM7PTY3_SINCY</name>